<dbReference type="InterPro" id="IPR003439">
    <property type="entry name" value="ABC_transporter-like_ATP-bd"/>
</dbReference>
<accession>A0ABT5JEU1</accession>
<dbReference type="Gene3D" id="1.20.1560.10">
    <property type="entry name" value="ABC transporter type 1, transmembrane domain"/>
    <property type="match status" value="1"/>
</dbReference>
<dbReference type="SUPFAM" id="SSF52540">
    <property type="entry name" value="P-loop containing nucleoside triphosphate hydrolases"/>
    <property type="match status" value="1"/>
</dbReference>
<evidence type="ECO:0000313" key="11">
    <source>
        <dbReference type="EMBL" id="MDC7788203.1"/>
    </source>
</evidence>
<dbReference type="InterPro" id="IPR011527">
    <property type="entry name" value="ABC1_TM_dom"/>
</dbReference>
<feature type="domain" description="ABC transmembrane type-1" evidence="10">
    <location>
        <begin position="22"/>
        <end position="260"/>
    </location>
</feature>
<dbReference type="EMBL" id="JAQQLI010000039">
    <property type="protein sequence ID" value="MDC7788203.1"/>
    <property type="molecule type" value="Genomic_DNA"/>
</dbReference>
<evidence type="ECO:0000256" key="8">
    <source>
        <dbReference type="SAM" id="Phobius"/>
    </source>
</evidence>
<comment type="similarity">
    <text evidence="2">Belongs to the ABC transporter superfamily.</text>
</comment>
<feature type="transmembrane region" description="Helical" evidence="8">
    <location>
        <begin position="18"/>
        <end position="41"/>
    </location>
</feature>
<dbReference type="RefSeq" id="WP_272779041.1">
    <property type="nucleotide sequence ID" value="NZ_JAQQLI010000039.1"/>
</dbReference>
<dbReference type="SMART" id="SM00382">
    <property type="entry name" value="AAA"/>
    <property type="match status" value="1"/>
</dbReference>
<evidence type="ECO:0000256" key="3">
    <source>
        <dbReference type="ARBA" id="ARBA00022692"/>
    </source>
</evidence>
<dbReference type="PROSITE" id="PS00211">
    <property type="entry name" value="ABC_TRANSPORTER_1"/>
    <property type="match status" value="1"/>
</dbReference>
<protein>
    <submittedName>
        <fullName evidence="11">ABC transporter ATP-binding protein</fullName>
    </submittedName>
</protein>
<evidence type="ECO:0000313" key="12">
    <source>
        <dbReference type="Proteomes" id="UP001165652"/>
    </source>
</evidence>
<proteinExistence type="inferred from homology"/>
<dbReference type="Proteomes" id="UP001165652">
    <property type="component" value="Unassembled WGS sequence"/>
</dbReference>
<feature type="transmembrane region" description="Helical" evidence="8">
    <location>
        <begin position="271"/>
        <end position="289"/>
    </location>
</feature>
<dbReference type="InterPro" id="IPR036640">
    <property type="entry name" value="ABC1_TM_sf"/>
</dbReference>
<evidence type="ECO:0000256" key="2">
    <source>
        <dbReference type="ARBA" id="ARBA00005417"/>
    </source>
</evidence>
<dbReference type="InterPro" id="IPR003593">
    <property type="entry name" value="AAA+_ATPase"/>
</dbReference>
<gene>
    <name evidence="11" type="ORF">PQJ73_21140</name>
</gene>
<dbReference type="Gene3D" id="3.40.50.300">
    <property type="entry name" value="P-loop containing nucleotide triphosphate hydrolases"/>
    <property type="match status" value="1"/>
</dbReference>
<keyword evidence="6 8" id="KW-1133">Transmembrane helix</keyword>
<sequence length="594" mass="59707">MRLTGLLARVPPGVRRGLLLQLVLHAVAGLAGALAVAAVALPGLVAPGDVAGPGLLAGLGVAAAVAGRIVATVAAGRVGMPAAFALTTGLRRMLLRHVVDVPLGTFSRWSSARLGLVATDQVRKVEIAVSFAAGELAACAGTAAALVALAAVLSVPVGLAAVAGVALHAATSLWSDRLIGGALAQLAPATTDAARRIEEHVQGLATIRAQGARASREAALATAVGRVRDILTAQSLMVSGAVRSGAVVTDVAVILGVALALASAADVPGGAAPGGLALVACAGVLALGANRALARASAYLAFLRLGEGAAREVDAFLAEPVLPRAAPAATPERFDITFRDVALTYEGRDATALSGLSFAAPAGRVTAIVGPSGAGKSSILGLVARHRDPVAGTVEIGGVDIRRIPPDDLARLVTFVEQEPFLFDRSLAENVRLGRPGATDAELEALARDVGLDEVVANLAAGWDTVVGEAGGTLSGGERQRVAIARAVLAEAPIVLLDEATSSLDADTEALVRRALARRFAGRTVLIVTHRLSIAAAADRIVVVDDGRVVGTGTHAELVAAGGVYARFWAAEQRAAAWRLSTAAGDGEATPAAT</sequence>
<evidence type="ECO:0000256" key="7">
    <source>
        <dbReference type="ARBA" id="ARBA00023136"/>
    </source>
</evidence>
<feature type="transmembrane region" description="Helical" evidence="8">
    <location>
        <begin position="61"/>
        <end position="86"/>
    </location>
</feature>
<organism evidence="11 12">
    <name type="scientific">Rhodoplanes tepidamans</name>
    <name type="common">Rhodoplanes cryptolactis</name>
    <dbReference type="NCBI Taxonomy" id="200616"/>
    <lineage>
        <taxon>Bacteria</taxon>
        <taxon>Pseudomonadati</taxon>
        <taxon>Pseudomonadota</taxon>
        <taxon>Alphaproteobacteria</taxon>
        <taxon>Hyphomicrobiales</taxon>
        <taxon>Nitrobacteraceae</taxon>
        <taxon>Rhodoplanes</taxon>
    </lineage>
</organism>
<keyword evidence="5 11" id="KW-0067">ATP-binding</keyword>
<comment type="caution">
    <text evidence="11">The sequence shown here is derived from an EMBL/GenBank/DDBJ whole genome shotgun (WGS) entry which is preliminary data.</text>
</comment>
<evidence type="ECO:0000259" key="10">
    <source>
        <dbReference type="PROSITE" id="PS50929"/>
    </source>
</evidence>
<keyword evidence="7 8" id="KW-0472">Membrane</keyword>
<keyword evidence="3 8" id="KW-0812">Transmembrane</keyword>
<dbReference type="GO" id="GO:0005524">
    <property type="term" value="F:ATP binding"/>
    <property type="evidence" value="ECO:0007669"/>
    <property type="project" value="UniProtKB-KW"/>
</dbReference>
<reference evidence="11" key="2">
    <citation type="submission" date="2023-02" db="EMBL/GenBank/DDBJ databases">
        <authorList>
            <person name="Rayyan A."/>
            <person name="Meyer T."/>
            <person name="Kyndt J.A."/>
        </authorList>
    </citation>
    <scope>NUCLEOTIDE SEQUENCE</scope>
    <source>
        <strain evidence="11">DSM 9987</strain>
    </source>
</reference>
<dbReference type="SUPFAM" id="SSF90123">
    <property type="entry name" value="ABC transporter transmembrane region"/>
    <property type="match status" value="1"/>
</dbReference>
<keyword evidence="4" id="KW-0547">Nucleotide-binding</keyword>
<reference evidence="11" key="1">
    <citation type="journal article" date="2023" name="Microbiol Resour">
        <title>Genome Sequences of Rhodoplanes serenus and Two Thermotolerant Strains, Rhodoplanes tepidamans and 'Rhodoplanes cryptolactis,' Further Refine the Genus.</title>
        <authorList>
            <person name="Rayyan A.A."/>
            <person name="Kyndt J.A."/>
        </authorList>
    </citation>
    <scope>NUCLEOTIDE SEQUENCE</scope>
    <source>
        <strain evidence="11">DSM 9987</strain>
    </source>
</reference>
<dbReference type="PANTHER" id="PTHR24221">
    <property type="entry name" value="ATP-BINDING CASSETTE SUB-FAMILY B"/>
    <property type="match status" value="1"/>
</dbReference>
<dbReference type="InterPro" id="IPR017871">
    <property type="entry name" value="ABC_transporter-like_CS"/>
</dbReference>
<feature type="transmembrane region" description="Helical" evidence="8">
    <location>
        <begin position="245"/>
        <end position="265"/>
    </location>
</feature>
<evidence type="ECO:0000259" key="9">
    <source>
        <dbReference type="PROSITE" id="PS50893"/>
    </source>
</evidence>
<feature type="domain" description="ABC transporter" evidence="9">
    <location>
        <begin position="336"/>
        <end position="571"/>
    </location>
</feature>
<dbReference type="PROSITE" id="PS50929">
    <property type="entry name" value="ABC_TM1F"/>
    <property type="match status" value="1"/>
</dbReference>
<evidence type="ECO:0000256" key="1">
    <source>
        <dbReference type="ARBA" id="ARBA00004651"/>
    </source>
</evidence>
<dbReference type="PANTHER" id="PTHR24221:SF654">
    <property type="entry name" value="ATP-BINDING CASSETTE SUB-FAMILY B MEMBER 6"/>
    <property type="match status" value="1"/>
</dbReference>
<evidence type="ECO:0000256" key="4">
    <source>
        <dbReference type="ARBA" id="ARBA00022741"/>
    </source>
</evidence>
<dbReference type="InterPro" id="IPR039421">
    <property type="entry name" value="Type_1_exporter"/>
</dbReference>
<keyword evidence="12" id="KW-1185">Reference proteome</keyword>
<evidence type="ECO:0000256" key="6">
    <source>
        <dbReference type="ARBA" id="ARBA00022989"/>
    </source>
</evidence>
<dbReference type="PROSITE" id="PS50893">
    <property type="entry name" value="ABC_TRANSPORTER_2"/>
    <property type="match status" value="1"/>
</dbReference>
<evidence type="ECO:0000256" key="5">
    <source>
        <dbReference type="ARBA" id="ARBA00022840"/>
    </source>
</evidence>
<comment type="subcellular location">
    <subcellularLocation>
        <location evidence="1">Cell membrane</location>
        <topology evidence="1">Multi-pass membrane protein</topology>
    </subcellularLocation>
</comment>
<dbReference type="InterPro" id="IPR027417">
    <property type="entry name" value="P-loop_NTPase"/>
</dbReference>
<name>A0ABT5JEU1_RHOTP</name>
<dbReference type="Pfam" id="PF00005">
    <property type="entry name" value="ABC_tran"/>
    <property type="match status" value="1"/>
</dbReference>
<dbReference type="Pfam" id="PF00664">
    <property type="entry name" value="ABC_membrane"/>
    <property type="match status" value="1"/>
</dbReference>